<reference evidence="2" key="2">
    <citation type="submission" date="2020-09" db="EMBL/GenBank/DDBJ databases">
        <authorList>
            <person name="Sun Q."/>
            <person name="Zhou Y."/>
        </authorList>
    </citation>
    <scope>NUCLEOTIDE SEQUENCE</scope>
    <source>
        <strain evidence="2">CGMCC 1.16012</strain>
    </source>
</reference>
<evidence type="ECO:0000313" key="3">
    <source>
        <dbReference type="Proteomes" id="UP000606730"/>
    </source>
</evidence>
<keyword evidence="1" id="KW-0472">Membrane</keyword>
<evidence type="ECO:0000256" key="1">
    <source>
        <dbReference type="SAM" id="Phobius"/>
    </source>
</evidence>
<feature type="transmembrane region" description="Helical" evidence="1">
    <location>
        <begin position="12"/>
        <end position="31"/>
    </location>
</feature>
<dbReference type="OrthoDB" id="8115457at2"/>
<organism evidence="2 3">
    <name type="scientific">Actibacterium pelagium</name>
    <dbReference type="NCBI Taxonomy" id="2029103"/>
    <lineage>
        <taxon>Bacteria</taxon>
        <taxon>Pseudomonadati</taxon>
        <taxon>Pseudomonadota</taxon>
        <taxon>Alphaproteobacteria</taxon>
        <taxon>Rhodobacterales</taxon>
        <taxon>Roseobacteraceae</taxon>
        <taxon>Actibacterium</taxon>
    </lineage>
</organism>
<dbReference type="AlphaFoldDB" id="A0A917AEU3"/>
<accession>A0A917AEU3</accession>
<keyword evidence="1" id="KW-1133">Transmembrane helix</keyword>
<dbReference type="RefSeq" id="WP_095595836.1">
    <property type="nucleotide sequence ID" value="NZ_BMKN01000001.1"/>
</dbReference>
<gene>
    <name evidence="2" type="ORF">GCM10011517_13500</name>
</gene>
<name>A0A917AEU3_9RHOB</name>
<dbReference type="EMBL" id="BMKN01000001">
    <property type="protein sequence ID" value="GGE47045.1"/>
    <property type="molecule type" value="Genomic_DNA"/>
</dbReference>
<feature type="transmembrane region" description="Helical" evidence="1">
    <location>
        <begin position="43"/>
        <end position="66"/>
    </location>
</feature>
<protein>
    <submittedName>
        <fullName evidence="2">Uncharacterized protein</fullName>
    </submittedName>
</protein>
<evidence type="ECO:0000313" key="2">
    <source>
        <dbReference type="EMBL" id="GGE47045.1"/>
    </source>
</evidence>
<reference evidence="2" key="1">
    <citation type="journal article" date="2014" name="Int. J. Syst. Evol. Microbiol.">
        <title>Complete genome sequence of Corynebacterium casei LMG S-19264T (=DSM 44701T), isolated from a smear-ripened cheese.</title>
        <authorList>
            <consortium name="US DOE Joint Genome Institute (JGI-PGF)"/>
            <person name="Walter F."/>
            <person name="Albersmeier A."/>
            <person name="Kalinowski J."/>
            <person name="Ruckert C."/>
        </authorList>
    </citation>
    <scope>NUCLEOTIDE SEQUENCE</scope>
    <source>
        <strain evidence="2">CGMCC 1.16012</strain>
    </source>
</reference>
<sequence length="98" mass="10402">MPKLIRLYIQQVLIGFGLSALFLGMLLLLDIGGLQGLVLGSSAGYLAGVMLFMGNGIIFAGAQFAFKILMMAERRGGPKGGKRIPLRSYATAPVSVEK</sequence>
<keyword evidence="1" id="KW-0812">Transmembrane</keyword>
<dbReference type="Proteomes" id="UP000606730">
    <property type="component" value="Unassembled WGS sequence"/>
</dbReference>
<proteinExistence type="predicted"/>
<comment type="caution">
    <text evidence="2">The sequence shown here is derived from an EMBL/GenBank/DDBJ whole genome shotgun (WGS) entry which is preliminary data.</text>
</comment>
<keyword evidence="3" id="KW-1185">Reference proteome</keyword>